<dbReference type="Proteomes" id="UP000679950">
    <property type="component" value="Unassembled WGS sequence"/>
</dbReference>
<evidence type="ECO:0000256" key="2">
    <source>
        <dbReference type="ARBA" id="ARBA00006542"/>
    </source>
</evidence>
<evidence type="ECO:0000256" key="6">
    <source>
        <dbReference type="ARBA" id="ARBA00029321"/>
    </source>
</evidence>
<gene>
    <name evidence="8" type="ORF">J8TS2_37330</name>
</gene>
<keyword evidence="4" id="KW-0312">Gluconeogenesis</keyword>
<evidence type="ECO:0000256" key="3">
    <source>
        <dbReference type="ARBA" id="ARBA00011952"/>
    </source>
</evidence>
<organism evidence="8 9">
    <name type="scientific">Lederbergia ruris</name>
    <dbReference type="NCBI Taxonomy" id="217495"/>
    <lineage>
        <taxon>Bacteria</taxon>
        <taxon>Bacillati</taxon>
        <taxon>Bacillota</taxon>
        <taxon>Bacilli</taxon>
        <taxon>Bacillales</taxon>
        <taxon>Bacillaceae</taxon>
        <taxon>Lederbergia</taxon>
    </lineage>
</organism>
<reference evidence="8 9" key="1">
    <citation type="submission" date="2021-03" db="EMBL/GenBank/DDBJ databases">
        <title>Antimicrobial resistance genes in bacteria isolated from Japanese honey, and their potential for conferring macrolide and lincosamide resistance in the American foulbrood pathogen Paenibacillus larvae.</title>
        <authorList>
            <person name="Okamoto M."/>
            <person name="Kumagai M."/>
            <person name="Kanamori H."/>
            <person name="Takamatsu D."/>
        </authorList>
    </citation>
    <scope>NUCLEOTIDE SEQUENCE [LARGE SCALE GENOMIC DNA]</scope>
    <source>
        <strain evidence="8 9">J8TS2</strain>
    </source>
</reference>
<dbReference type="InterPro" id="IPR014710">
    <property type="entry name" value="RmlC-like_jellyroll"/>
</dbReference>
<dbReference type="GO" id="GO:0016853">
    <property type="term" value="F:isomerase activity"/>
    <property type="evidence" value="ECO:0007669"/>
    <property type="project" value="UniProtKB-KW"/>
</dbReference>
<protein>
    <recommendedName>
        <fullName evidence="3">glucose-6-phosphate isomerase</fullName>
        <ecNumber evidence="3">5.3.1.9</ecNumber>
    </recommendedName>
</protein>
<dbReference type="RefSeq" id="WP_158322415.1">
    <property type="nucleotide sequence ID" value="NZ_BORB01000044.1"/>
</dbReference>
<evidence type="ECO:0000256" key="4">
    <source>
        <dbReference type="ARBA" id="ARBA00022432"/>
    </source>
</evidence>
<evidence type="ECO:0000313" key="9">
    <source>
        <dbReference type="Proteomes" id="UP000679950"/>
    </source>
</evidence>
<dbReference type="Pfam" id="PF06560">
    <property type="entry name" value="GPI"/>
    <property type="match status" value="1"/>
</dbReference>
<dbReference type="InterPro" id="IPR011051">
    <property type="entry name" value="RmlC_Cupin_sf"/>
</dbReference>
<keyword evidence="9" id="KW-1185">Reference proteome</keyword>
<comment type="caution">
    <text evidence="8">The sequence shown here is derived from an EMBL/GenBank/DDBJ whole genome shotgun (WGS) entry which is preliminary data.</text>
</comment>
<evidence type="ECO:0000256" key="5">
    <source>
        <dbReference type="ARBA" id="ARBA00023152"/>
    </source>
</evidence>
<sequence length="181" mass="20094">MKNFTSELSVGAYLKAGANKTVRTLSQLKDLYSNREEVNRILENEDPVLYEVFEMPPSPKETDLLVNITVLHAGVVGEEPFMTKGHFHQDPDTGEVVIGLKGSGILLLQNRKGEIQEFPVEEGKVSYAAGGWGHRVINTGKEDLHFLAISGANMIHDYETAVKLNFKSLPVENKERISANE</sequence>
<dbReference type="EMBL" id="BORB01000044">
    <property type="protein sequence ID" value="GIN59414.1"/>
    <property type="molecule type" value="Genomic_DNA"/>
</dbReference>
<comment type="pathway">
    <text evidence="1">Carbohydrate degradation; glycolysis; D-glyceraldehyde 3-phosphate and glycerone phosphate from D-glucose: step 2/4.</text>
</comment>
<name>A0ABQ4KPF9_9BACI</name>
<proteinExistence type="inferred from homology"/>
<dbReference type="EC" id="5.3.1.9" evidence="3"/>
<evidence type="ECO:0000259" key="7">
    <source>
        <dbReference type="Pfam" id="PF06560"/>
    </source>
</evidence>
<keyword evidence="5" id="KW-0324">Glycolysis</keyword>
<feature type="domain" description="Glucose-6-phosphate isomerase prokaryote" evidence="7">
    <location>
        <begin position="22"/>
        <end position="163"/>
    </location>
</feature>
<comment type="catalytic activity">
    <reaction evidence="6">
        <text>alpha-D-glucose 6-phosphate = beta-D-fructose 6-phosphate</text>
        <dbReference type="Rhea" id="RHEA:11816"/>
        <dbReference type="ChEBI" id="CHEBI:57634"/>
        <dbReference type="ChEBI" id="CHEBI:58225"/>
        <dbReference type="EC" id="5.3.1.9"/>
    </reaction>
</comment>
<evidence type="ECO:0000313" key="8">
    <source>
        <dbReference type="EMBL" id="GIN59414.1"/>
    </source>
</evidence>
<evidence type="ECO:0000256" key="1">
    <source>
        <dbReference type="ARBA" id="ARBA00004926"/>
    </source>
</evidence>
<comment type="similarity">
    <text evidence="2">Belongs to the archaeal-type GPI family.</text>
</comment>
<dbReference type="CDD" id="cd02218">
    <property type="entry name" value="cupin_PGI"/>
    <property type="match status" value="1"/>
</dbReference>
<dbReference type="Gene3D" id="2.60.120.10">
    <property type="entry name" value="Jelly Rolls"/>
    <property type="match status" value="1"/>
</dbReference>
<dbReference type="SUPFAM" id="SSF51182">
    <property type="entry name" value="RmlC-like cupins"/>
    <property type="match status" value="1"/>
</dbReference>
<dbReference type="InterPro" id="IPR010551">
    <property type="entry name" value="G6P_isomerase_prok"/>
</dbReference>
<keyword evidence="8" id="KW-0413">Isomerase</keyword>
<accession>A0ABQ4KPF9</accession>